<dbReference type="GO" id="GO:0003964">
    <property type="term" value="F:RNA-directed DNA polymerase activity"/>
    <property type="evidence" value="ECO:0007669"/>
    <property type="project" value="UniProtKB-KW"/>
</dbReference>
<protein>
    <submittedName>
        <fullName evidence="2">Reverse transcriptase</fullName>
    </submittedName>
</protein>
<feature type="non-terminal residue" evidence="2">
    <location>
        <position position="87"/>
    </location>
</feature>
<proteinExistence type="predicted"/>
<feature type="transmembrane region" description="Helical" evidence="1">
    <location>
        <begin position="65"/>
        <end position="84"/>
    </location>
</feature>
<sequence>QHFYTAISRTQCTCVNPPGSLTKSIRIMCVNFINLSTALNRHRDSGFTNSRLSSYSLDSGLVVPIYHSSFFTLTIFNYTFLIYVDDM</sequence>
<dbReference type="AlphaFoldDB" id="A0A077ES69"/>
<reference evidence="2" key="1">
    <citation type="submission" date="2014-05" db="EMBL/GenBank/DDBJ databases">
        <title>Transcriptionally activated reverse transcriptase of Ty1-copia retrotransposons in Dendrobium officinale Kimura et Migo under cold sterss.</title>
        <authorList>
            <person name="Li C."/>
            <person name="Si J."/>
            <person name="Gao Y."/>
        </authorList>
    </citation>
    <scope>NUCLEOTIDE SEQUENCE</scope>
    <source>
        <tissue evidence="2">Leaf</tissue>
    </source>
</reference>
<keyword evidence="1" id="KW-0812">Transmembrane</keyword>
<keyword evidence="1" id="KW-0472">Membrane</keyword>
<evidence type="ECO:0000256" key="1">
    <source>
        <dbReference type="SAM" id="Phobius"/>
    </source>
</evidence>
<keyword evidence="2" id="KW-0808">Transferase</keyword>
<evidence type="ECO:0000313" key="2">
    <source>
        <dbReference type="EMBL" id="AIL54349.1"/>
    </source>
</evidence>
<keyword evidence="2" id="KW-0695">RNA-directed DNA polymerase</keyword>
<accession>A0A077ES69</accession>
<keyword evidence="1" id="KW-1133">Transmembrane helix</keyword>
<dbReference type="EMBL" id="KJ849278">
    <property type="protein sequence ID" value="AIL54349.1"/>
    <property type="molecule type" value="Genomic_DNA"/>
</dbReference>
<organism evidence="2">
    <name type="scientific">Dendrobium officinale</name>
    <name type="common">Orchid</name>
    <dbReference type="NCBI Taxonomy" id="142615"/>
    <lineage>
        <taxon>Eukaryota</taxon>
        <taxon>Viridiplantae</taxon>
        <taxon>Streptophyta</taxon>
        <taxon>Embryophyta</taxon>
        <taxon>Tracheophyta</taxon>
        <taxon>Spermatophyta</taxon>
        <taxon>Magnoliopsida</taxon>
        <taxon>Liliopsida</taxon>
        <taxon>Asparagales</taxon>
        <taxon>Orchidaceae</taxon>
        <taxon>Epidendroideae</taxon>
        <taxon>Malaxideae</taxon>
        <taxon>Dendrobiinae</taxon>
        <taxon>Dendrobium</taxon>
    </lineage>
</organism>
<keyword evidence="2" id="KW-0548">Nucleotidyltransferase</keyword>
<name>A0A077ES69_DENOF</name>
<feature type="non-terminal residue" evidence="2">
    <location>
        <position position="1"/>
    </location>
</feature>